<reference evidence="2" key="1">
    <citation type="submission" date="2021-03" db="EMBL/GenBank/DDBJ databases">
        <title>Taxonomic study of Clostridium polyendosporum from meadow-gley soil under rice.</title>
        <authorList>
            <person name="Kobayashi H."/>
            <person name="Tanizawa Y."/>
            <person name="Yagura M."/>
        </authorList>
    </citation>
    <scope>NUCLEOTIDE SEQUENCE</scope>
    <source>
        <strain evidence="2">JCM 30710</strain>
    </source>
</reference>
<keyword evidence="1" id="KW-0175">Coiled coil</keyword>
<feature type="coiled-coil region" evidence="1">
    <location>
        <begin position="22"/>
        <end position="49"/>
    </location>
</feature>
<evidence type="ECO:0000256" key="1">
    <source>
        <dbReference type="SAM" id="Coils"/>
    </source>
</evidence>
<organism evidence="2 3">
    <name type="scientific">Clostridium polyendosporum</name>
    <dbReference type="NCBI Taxonomy" id="69208"/>
    <lineage>
        <taxon>Bacteria</taxon>
        <taxon>Bacillati</taxon>
        <taxon>Bacillota</taxon>
        <taxon>Clostridia</taxon>
        <taxon>Eubacteriales</taxon>
        <taxon>Clostridiaceae</taxon>
        <taxon>Clostridium</taxon>
    </lineage>
</organism>
<comment type="caution">
    <text evidence="2">The sequence shown here is derived from an EMBL/GenBank/DDBJ whole genome shotgun (WGS) entry which is preliminary data.</text>
</comment>
<evidence type="ECO:0000313" key="3">
    <source>
        <dbReference type="Proteomes" id="UP000679179"/>
    </source>
</evidence>
<dbReference type="EMBL" id="BOPZ01000005">
    <property type="protein sequence ID" value="GIM28293.1"/>
    <property type="molecule type" value="Genomic_DNA"/>
</dbReference>
<accession>A0A919VL65</accession>
<dbReference type="RefSeq" id="WP_212903030.1">
    <property type="nucleotide sequence ID" value="NZ_BOPZ01000005.1"/>
</dbReference>
<dbReference type="Pfam" id="PF12841">
    <property type="entry name" value="YvrJ"/>
    <property type="match status" value="1"/>
</dbReference>
<dbReference type="AlphaFoldDB" id="A0A919VL65"/>
<protein>
    <submittedName>
        <fullName evidence="2">YvrJ family protein</fullName>
    </submittedName>
</protein>
<evidence type="ECO:0000313" key="2">
    <source>
        <dbReference type="EMBL" id="GIM28293.1"/>
    </source>
</evidence>
<dbReference type="InterPro" id="IPR024419">
    <property type="entry name" value="YvrJ"/>
</dbReference>
<sequence length="51" mass="5620">MDSMVQLIGNLGFPITISLYLLTRIEGKLENLTTSINNLSQVVSNIKNNTP</sequence>
<name>A0A919VL65_9CLOT</name>
<gene>
    <name evidence="2" type="ORF">CPJCM30710_09590</name>
</gene>
<keyword evidence="3" id="KW-1185">Reference proteome</keyword>
<dbReference type="Proteomes" id="UP000679179">
    <property type="component" value="Unassembled WGS sequence"/>
</dbReference>
<proteinExistence type="predicted"/>